<comment type="similarity">
    <text evidence="3">In the N-terminal section; belongs to the NADH:flavin oxidoreductase/NADH oxidase family.</text>
</comment>
<accession>H6SLE0</accession>
<keyword evidence="9" id="KW-1185">Reference proteome</keyword>
<evidence type="ECO:0000256" key="1">
    <source>
        <dbReference type="ARBA" id="ARBA00001974"/>
    </source>
</evidence>
<dbReference type="SUPFAM" id="SSF46548">
    <property type="entry name" value="alpha-helical ferredoxin"/>
    <property type="match status" value="1"/>
</dbReference>
<evidence type="ECO:0000259" key="6">
    <source>
        <dbReference type="Pfam" id="PF07992"/>
    </source>
</evidence>
<dbReference type="InterPro" id="IPR002932">
    <property type="entry name" value="Glu_synthdom"/>
</dbReference>
<dbReference type="PRINTS" id="PR00419">
    <property type="entry name" value="ADXRDTASE"/>
</dbReference>
<dbReference type="GO" id="GO:0051536">
    <property type="term" value="F:iron-sulfur cluster binding"/>
    <property type="evidence" value="ECO:0007669"/>
    <property type="project" value="InterPro"/>
</dbReference>
<evidence type="ECO:0000259" key="5">
    <source>
        <dbReference type="Pfam" id="PF01645"/>
    </source>
</evidence>
<dbReference type="Pfam" id="PF01645">
    <property type="entry name" value="Glu_synthase"/>
    <property type="match status" value="1"/>
</dbReference>
<evidence type="ECO:0000256" key="3">
    <source>
        <dbReference type="ARBA" id="ARBA00011048"/>
    </source>
</evidence>
<dbReference type="STRING" id="1150469.RSPPHO_02179"/>
<gene>
    <name evidence="8" type="ORF">RSPPHO_02179</name>
</gene>
<dbReference type="InterPro" id="IPR023753">
    <property type="entry name" value="FAD/NAD-binding_dom"/>
</dbReference>
<keyword evidence="4" id="KW-0274">FAD</keyword>
<dbReference type="InterPro" id="IPR009051">
    <property type="entry name" value="Helical_ferredxn"/>
</dbReference>
<proteinExistence type="inferred from homology"/>
<keyword evidence="4" id="KW-0285">Flavoprotein</keyword>
<reference evidence="8 9" key="1">
    <citation type="submission" date="2012-02" db="EMBL/GenBank/DDBJ databases">
        <title>Shotgun genome sequence of Phaeospirillum photometricum DSM 122.</title>
        <authorList>
            <person name="Duquesne K."/>
            <person name="Sturgis J."/>
        </authorList>
    </citation>
    <scope>NUCLEOTIDE SEQUENCE [LARGE SCALE GENOMIC DNA]</scope>
    <source>
        <strain evidence="9">DSM122</strain>
    </source>
</reference>
<dbReference type="AlphaFoldDB" id="H6SLE0"/>
<feature type="domain" description="FAD/NAD(P)-binding" evidence="6">
    <location>
        <begin position="116"/>
        <end position="415"/>
    </location>
</feature>
<evidence type="ECO:0000313" key="8">
    <source>
        <dbReference type="EMBL" id="CCG08805.1"/>
    </source>
</evidence>
<dbReference type="Gene3D" id="3.50.50.60">
    <property type="entry name" value="FAD/NAD(P)-binding domain"/>
    <property type="match status" value="3"/>
</dbReference>
<dbReference type="SUPFAM" id="SSF51412">
    <property type="entry name" value="Inosine monophosphate dehydrogenase (IMPDH)"/>
    <property type="match status" value="1"/>
</dbReference>
<dbReference type="EMBL" id="HE663493">
    <property type="protein sequence ID" value="CCG08805.1"/>
    <property type="molecule type" value="Genomic_DNA"/>
</dbReference>
<dbReference type="Pfam" id="PF14691">
    <property type="entry name" value="Fer4_20"/>
    <property type="match status" value="1"/>
</dbReference>
<dbReference type="PANTHER" id="PTHR42783">
    <property type="entry name" value="GLUTAMATE SYNTHASE [NADPH] SMALL CHAIN"/>
    <property type="match status" value="1"/>
</dbReference>
<dbReference type="GO" id="GO:0006537">
    <property type="term" value="P:glutamate biosynthetic process"/>
    <property type="evidence" value="ECO:0007669"/>
    <property type="project" value="InterPro"/>
</dbReference>
<comment type="cofactor">
    <cofactor evidence="1">
        <name>FAD</name>
        <dbReference type="ChEBI" id="CHEBI:57692"/>
    </cofactor>
</comment>
<dbReference type="Pfam" id="PF07992">
    <property type="entry name" value="Pyr_redox_2"/>
    <property type="match status" value="1"/>
</dbReference>
<dbReference type="Gene3D" id="3.20.20.70">
    <property type="entry name" value="Aldolase class I"/>
    <property type="match status" value="1"/>
</dbReference>
<dbReference type="Gene3D" id="1.10.1060.10">
    <property type="entry name" value="Alpha-helical ferredoxin"/>
    <property type="match status" value="1"/>
</dbReference>
<evidence type="ECO:0000259" key="7">
    <source>
        <dbReference type="Pfam" id="PF14691"/>
    </source>
</evidence>
<dbReference type="HOGENOM" id="CLU_340935_0_0_5"/>
<dbReference type="PANTHER" id="PTHR42783:SF3">
    <property type="entry name" value="GLUTAMATE SYNTHASE [NADPH] SMALL CHAIN-RELATED"/>
    <property type="match status" value="1"/>
</dbReference>
<dbReference type="Proteomes" id="UP000033220">
    <property type="component" value="Chromosome DSM 122"/>
</dbReference>
<feature type="domain" description="Glutamate synthase" evidence="5">
    <location>
        <begin position="675"/>
        <end position="762"/>
    </location>
</feature>
<comment type="similarity">
    <text evidence="2">Belongs to the glutamate synthase family.</text>
</comment>
<dbReference type="InterPro" id="IPR013785">
    <property type="entry name" value="Aldolase_TIM"/>
</dbReference>
<dbReference type="PATRIC" id="fig|1150469.3.peg.2452"/>
<dbReference type="eggNOG" id="COG0493">
    <property type="taxonomic scope" value="Bacteria"/>
</dbReference>
<dbReference type="GO" id="GO:0015930">
    <property type="term" value="F:glutamate synthase activity"/>
    <property type="evidence" value="ECO:0007669"/>
    <property type="project" value="InterPro"/>
</dbReference>
<evidence type="ECO:0000313" key="9">
    <source>
        <dbReference type="Proteomes" id="UP000033220"/>
    </source>
</evidence>
<dbReference type="RefSeq" id="WP_014415439.1">
    <property type="nucleotide sequence ID" value="NC_017059.1"/>
</dbReference>
<dbReference type="InterPro" id="IPR028261">
    <property type="entry name" value="DPD_II"/>
</dbReference>
<dbReference type="InterPro" id="IPR036188">
    <property type="entry name" value="FAD/NAD-bd_sf"/>
</dbReference>
<evidence type="ECO:0000256" key="4">
    <source>
        <dbReference type="ARBA" id="ARBA00022827"/>
    </source>
</evidence>
<dbReference type="KEGG" id="rpm:RSPPHO_02179"/>
<name>H6SLE0_PARPM</name>
<protein>
    <submittedName>
        <fullName evidence="8">Glutamate synthase, NADH/NADPH, small subunit 2</fullName>
    </submittedName>
</protein>
<dbReference type="SUPFAM" id="SSF51971">
    <property type="entry name" value="Nucleotide-binding domain"/>
    <property type="match status" value="1"/>
</dbReference>
<sequence>MMTACKPFSLDLAADQSGLPHYQPPPCQVACPIGTDVGSYVGLIWDGDAAGALEAITATNPFSGVCSRVCDAPCESACRRSQADGAVTIRALKRSVMEALGPGYRLPPVQPTQSQTIAIVGAGPAGLTAAQDLALAGYPVALYEAQDRAGGAAAWGIPDFRLPPAVVAEDVNRVLERCSGITVHLSTPLGAGGVSLEALRRDHAAVLLALGANVGRPLGVPGDTLPQVVDGLSFLKRINGGERPTLPAHVVVIGGGDVAMDACRAAQRLPGVKKVTVLYRRSLDEMPARLHERHAALAEGIEIVTQVAPTAVQPIPGADDRVALSCVRTALGAPGPDGRRGFQAIPESEFTLDVGLVIAAVGQKTAVEELERHGLLAQGRILADPQTLATPLPGVFAAGDAASGSSTLVRAMEQGHRAAYYVLAALNGETHPQPYRTPYRTRQAPLAQDPRWEKLGREEPRFLGQGADPWGETEANYDTETAKAQAARCYRCDTETGSTDYSVKLRETLFALARPDTTAETRRALTLARLDARPTPARPGRPTFDDLVFLPANLTRLVIDPYREACKTTTPLAAGLSLAHPLLVGGFDTAPDGVRAALAQSLADSGTAYVGRAALPGVPWVQLVGANGIADPAAALAIALPRPGTPPAPPALARPDQPWGLLATRATLGAAVAVAVDRGAACLVLDGSEALPADGADLAGPPDIGLLPEAIRLLRARKAEELVPIVWFGGLRSGSDLAKALALGATAGMVAAAAGFALGGVLDRTGLVFPEAAPSAAALSLFLQAAVSEGSMMARCTGKTNIHNLEPEDLRTLTLAAQSATGIVMAGVKKAG</sequence>
<evidence type="ECO:0000256" key="2">
    <source>
        <dbReference type="ARBA" id="ARBA00009716"/>
    </source>
</evidence>
<feature type="domain" description="Dihydroprymidine dehydrogenase" evidence="7">
    <location>
        <begin position="25"/>
        <end position="98"/>
    </location>
</feature>
<organism evidence="8 9">
    <name type="scientific">Pararhodospirillum photometricum DSM 122</name>
    <dbReference type="NCBI Taxonomy" id="1150469"/>
    <lineage>
        <taxon>Bacteria</taxon>
        <taxon>Pseudomonadati</taxon>
        <taxon>Pseudomonadota</taxon>
        <taxon>Alphaproteobacteria</taxon>
        <taxon>Rhodospirillales</taxon>
        <taxon>Rhodospirillaceae</taxon>
        <taxon>Pararhodospirillum</taxon>
    </lineage>
</organism>